<dbReference type="Proteomes" id="UP000253941">
    <property type="component" value="Unassembled WGS sequence"/>
</dbReference>
<evidence type="ECO:0000313" key="1">
    <source>
        <dbReference type="EMBL" id="RDD60472.1"/>
    </source>
</evidence>
<sequence length="127" mass="13599">MTYRREAGGWHAAWTETARAVGRERLAELLEVTPSRVDQLRNPLRRDNEVLERAVRADVASARAGLGCPLYEAYGRKLAEAGVAPEAAARTRHLERAAVACLGLLKRMTALLEAALGPAAVPAGEAG</sequence>
<dbReference type="EMBL" id="QPMH01000026">
    <property type="protein sequence ID" value="RDD60472.1"/>
    <property type="molecule type" value="Genomic_DNA"/>
</dbReference>
<keyword evidence="2" id="KW-1185">Reference proteome</keyword>
<evidence type="ECO:0000313" key="2">
    <source>
        <dbReference type="Proteomes" id="UP000253941"/>
    </source>
</evidence>
<reference evidence="1 2" key="1">
    <citation type="submission" date="2018-07" db="EMBL/GenBank/DDBJ databases">
        <title>Venubactetium sediminum gen. nov., sp. nov., isolated from a marine solar saltern.</title>
        <authorList>
            <person name="Wang S."/>
        </authorList>
    </citation>
    <scope>NUCLEOTIDE SEQUENCE [LARGE SCALE GENOMIC DNA]</scope>
    <source>
        <strain evidence="1 2">WD2A32</strain>
    </source>
</reference>
<comment type="caution">
    <text evidence="1">The sequence shown here is derived from an EMBL/GenBank/DDBJ whole genome shotgun (WGS) entry which is preliminary data.</text>
</comment>
<name>A0A369T6F3_9PROT</name>
<dbReference type="RefSeq" id="WP_114583597.1">
    <property type="nucleotide sequence ID" value="NZ_QPMH01000026.1"/>
</dbReference>
<proteinExistence type="predicted"/>
<protein>
    <submittedName>
        <fullName evidence="1">Uncharacterized protein</fullName>
    </submittedName>
</protein>
<accession>A0A369T6F3</accession>
<dbReference type="AlphaFoldDB" id="A0A369T6F3"/>
<gene>
    <name evidence="1" type="ORF">DRB17_17890</name>
</gene>
<organism evidence="1 2">
    <name type="scientific">Ferruginivarius sediminum</name>
    <dbReference type="NCBI Taxonomy" id="2661937"/>
    <lineage>
        <taxon>Bacteria</taxon>
        <taxon>Pseudomonadati</taxon>
        <taxon>Pseudomonadota</taxon>
        <taxon>Alphaproteobacteria</taxon>
        <taxon>Rhodospirillales</taxon>
        <taxon>Rhodospirillaceae</taxon>
        <taxon>Ferruginivarius</taxon>
    </lineage>
</organism>